<sequence>MKFVHNTTCSNVASPTTASLDVSTCHELPGLFPQPKLSSQRSSTGLSLLPQLKTGVEQRKTLCAILSKHQDTSR</sequence>
<organism evidence="1 2">
    <name type="scientific">Podarcis lilfordi</name>
    <name type="common">Lilford's wall lizard</name>
    <dbReference type="NCBI Taxonomy" id="74358"/>
    <lineage>
        <taxon>Eukaryota</taxon>
        <taxon>Metazoa</taxon>
        <taxon>Chordata</taxon>
        <taxon>Craniata</taxon>
        <taxon>Vertebrata</taxon>
        <taxon>Euteleostomi</taxon>
        <taxon>Lepidosauria</taxon>
        <taxon>Squamata</taxon>
        <taxon>Bifurcata</taxon>
        <taxon>Unidentata</taxon>
        <taxon>Episquamata</taxon>
        <taxon>Laterata</taxon>
        <taxon>Lacertibaenia</taxon>
        <taxon>Lacertidae</taxon>
        <taxon>Podarcis</taxon>
    </lineage>
</organism>
<dbReference type="Proteomes" id="UP001178461">
    <property type="component" value="Chromosome 11"/>
</dbReference>
<protein>
    <submittedName>
        <fullName evidence="1">Uncharacterized protein</fullName>
    </submittedName>
</protein>
<dbReference type="AlphaFoldDB" id="A0AA35L0S2"/>
<proteinExistence type="predicted"/>
<gene>
    <name evidence="1" type="ORF">PODLI_1B000765</name>
</gene>
<name>A0AA35L0S2_9SAUR</name>
<evidence type="ECO:0000313" key="1">
    <source>
        <dbReference type="EMBL" id="CAI5787279.1"/>
    </source>
</evidence>
<reference evidence="1" key="1">
    <citation type="submission" date="2022-12" db="EMBL/GenBank/DDBJ databases">
        <authorList>
            <person name="Alioto T."/>
            <person name="Alioto T."/>
            <person name="Gomez Garrido J."/>
        </authorList>
    </citation>
    <scope>NUCLEOTIDE SEQUENCE</scope>
</reference>
<accession>A0AA35L0S2</accession>
<evidence type="ECO:0000313" key="2">
    <source>
        <dbReference type="Proteomes" id="UP001178461"/>
    </source>
</evidence>
<keyword evidence="2" id="KW-1185">Reference proteome</keyword>
<dbReference type="EMBL" id="OX395136">
    <property type="protein sequence ID" value="CAI5787279.1"/>
    <property type="molecule type" value="Genomic_DNA"/>
</dbReference>